<dbReference type="SMART" id="SM00382">
    <property type="entry name" value="AAA"/>
    <property type="match status" value="1"/>
</dbReference>
<dbReference type="GO" id="GO:0003689">
    <property type="term" value="F:DNA clamp loader activity"/>
    <property type="evidence" value="ECO:0007669"/>
    <property type="project" value="UniProtKB-UniRule"/>
</dbReference>
<dbReference type="GO" id="GO:0006261">
    <property type="term" value="P:DNA-templated DNA replication"/>
    <property type="evidence" value="ECO:0007669"/>
    <property type="project" value="Ensembl"/>
</dbReference>
<evidence type="ECO:0000256" key="12">
    <source>
        <dbReference type="PIRNR" id="PIRNR036578"/>
    </source>
</evidence>
<evidence type="ECO:0000256" key="2">
    <source>
        <dbReference type="ARBA" id="ARBA00006116"/>
    </source>
</evidence>
<organism evidence="15 16">
    <name type="scientific">Catagonus wagneri</name>
    <name type="common">Chacoan peccary</name>
    <dbReference type="NCBI Taxonomy" id="51154"/>
    <lineage>
        <taxon>Eukaryota</taxon>
        <taxon>Metazoa</taxon>
        <taxon>Chordata</taxon>
        <taxon>Craniata</taxon>
        <taxon>Vertebrata</taxon>
        <taxon>Euteleostomi</taxon>
        <taxon>Mammalia</taxon>
        <taxon>Eutheria</taxon>
        <taxon>Laurasiatheria</taxon>
        <taxon>Artiodactyla</taxon>
        <taxon>Suina</taxon>
        <taxon>Tayassuidae</taxon>
        <taxon>Catagonus</taxon>
    </lineage>
</organism>
<keyword evidence="4" id="KW-0597">Phosphoprotein</keyword>
<dbReference type="Proteomes" id="UP000694540">
    <property type="component" value="Unplaced"/>
</dbReference>
<dbReference type="SUPFAM" id="SSF48019">
    <property type="entry name" value="post-AAA+ oligomerization domain-like"/>
    <property type="match status" value="1"/>
</dbReference>
<evidence type="ECO:0000313" key="15">
    <source>
        <dbReference type="Ensembl" id="ENSCWAP00000021003.1"/>
    </source>
</evidence>
<dbReference type="GO" id="GO:0061860">
    <property type="term" value="F:DNA clamp unloader activity"/>
    <property type="evidence" value="ECO:0007669"/>
    <property type="project" value="Ensembl"/>
</dbReference>
<evidence type="ECO:0000256" key="10">
    <source>
        <dbReference type="ARBA" id="ARBA00054501"/>
    </source>
</evidence>
<dbReference type="PANTHER" id="PTHR23389">
    <property type="entry name" value="CHROMOSOME TRANSMISSION FIDELITY FACTOR 18"/>
    <property type="match status" value="1"/>
</dbReference>
<name>A0A8C3WZE3_9CETA</name>
<evidence type="ECO:0000256" key="13">
    <source>
        <dbReference type="SAM" id="MobiDB-lite"/>
    </source>
</evidence>
<evidence type="ECO:0000256" key="11">
    <source>
        <dbReference type="ARBA" id="ARBA00064311"/>
    </source>
</evidence>
<dbReference type="InterPro" id="IPR036420">
    <property type="entry name" value="BRCT_dom_sf"/>
</dbReference>
<dbReference type="Gene3D" id="1.10.8.60">
    <property type="match status" value="1"/>
</dbReference>
<reference evidence="15" key="1">
    <citation type="submission" date="2025-08" db="UniProtKB">
        <authorList>
            <consortium name="Ensembl"/>
        </authorList>
    </citation>
    <scope>IDENTIFICATION</scope>
</reference>
<feature type="compositionally biased region" description="Basic and acidic residues" evidence="13">
    <location>
        <begin position="234"/>
        <end position="250"/>
    </location>
</feature>
<dbReference type="GO" id="GO:0016887">
    <property type="term" value="F:ATP hydrolysis activity"/>
    <property type="evidence" value="ECO:0007669"/>
    <property type="project" value="InterPro"/>
</dbReference>
<feature type="compositionally biased region" description="Basic and acidic residues" evidence="13">
    <location>
        <begin position="176"/>
        <end position="203"/>
    </location>
</feature>
<comment type="function">
    <text evidence="10">Subunit of the replication factor C (RFC) complex which acts during elongation of primed DNA templates by DNA polymerases delta and epsilon, and is necessary for ATP-dependent loading of proliferating cell nuclear antigen (PCNA) onto primed DNA. This subunit binds to the primer-template junction. Binds the PO-B transcription element as well as other GA rich DNA sequences. Can bind single- or double-stranded DNA.</text>
</comment>
<dbReference type="Pfam" id="PF08519">
    <property type="entry name" value="RFC1"/>
    <property type="match status" value="1"/>
</dbReference>
<dbReference type="AlphaFoldDB" id="A0A8C3WZE3"/>
<dbReference type="PIRSF" id="PIRSF036578">
    <property type="entry name" value="RFC1"/>
    <property type="match status" value="1"/>
</dbReference>
<dbReference type="Gene3D" id="3.40.50.300">
    <property type="entry name" value="P-loop containing nucleotide triphosphate hydrolases"/>
    <property type="match status" value="1"/>
</dbReference>
<comment type="subunit">
    <text evidence="11">Large subunit of the RFC complex, an heteropentameric complex consisting of RFC1 and four small subunits RFC2, RFC3, RFC4 and RFC5; the RFC complex interacts with PCNA and the interaction involves RFC1.</text>
</comment>
<evidence type="ECO:0000256" key="7">
    <source>
        <dbReference type="ARBA" id="ARBA00022840"/>
    </source>
</evidence>
<dbReference type="GeneTree" id="ENSGT00730000111066"/>
<dbReference type="GO" id="GO:0003677">
    <property type="term" value="F:DNA binding"/>
    <property type="evidence" value="ECO:0007669"/>
    <property type="project" value="UniProtKB-KW"/>
</dbReference>
<dbReference type="GO" id="GO:0031391">
    <property type="term" value="C:Elg1 RFC-like complex"/>
    <property type="evidence" value="ECO:0007669"/>
    <property type="project" value="Ensembl"/>
</dbReference>
<feature type="region of interest" description="Disordered" evidence="13">
    <location>
        <begin position="1075"/>
        <end position="1143"/>
    </location>
</feature>
<evidence type="ECO:0000256" key="5">
    <source>
        <dbReference type="ARBA" id="ARBA00022705"/>
    </source>
</evidence>
<dbReference type="FunFam" id="1.20.272.10:FF:000005">
    <property type="entry name" value="Replication factor C subunit 1"/>
    <property type="match status" value="1"/>
</dbReference>
<dbReference type="GO" id="GO:0006281">
    <property type="term" value="P:DNA repair"/>
    <property type="evidence" value="ECO:0007669"/>
    <property type="project" value="InterPro"/>
</dbReference>
<feature type="compositionally biased region" description="Acidic residues" evidence="13">
    <location>
        <begin position="1092"/>
        <end position="1103"/>
    </location>
</feature>
<dbReference type="GO" id="GO:0005654">
    <property type="term" value="C:nucleoplasm"/>
    <property type="evidence" value="ECO:0007669"/>
    <property type="project" value="Ensembl"/>
</dbReference>
<dbReference type="PROSITE" id="PS50172">
    <property type="entry name" value="BRCT"/>
    <property type="match status" value="1"/>
</dbReference>
<protein>
    <recommendedName>
        <fullName evidence="3 12">Replication factor C subunit 1</fullName>
    </recommendedName>
</protein>
<reference evidence="15" key="2">
    <citation type="submission" date="2025-09" db="UniProtKB">
        <authorList>
            <consortium name="Ensembl"/>
        </authorList>
    </citation>
    <scope>IDENTIFICATION</scope>
</reference>
<evidence type="ECO:0000256" key="4">
    <source>
        <dbReference type="ARBA" id="ARBA00022553"/>
    </source>
</evidence>
<dbReference type="SMART" id="SM00292">
    <property type="entry name" value="BRCT"/>
    <property type="match status" value="1"/>
</dbReference>
<evidence type="ECO:0000256" key="9">
    <source>
        <dbReference type="ARBA" id="ARBA00023242"/>
    </source>
</evidence>
<dbReference type="FunFam" id="1.10.8.60:FF:000021">
    <property type="entry name" value="Replication factor C subunit 1"/>
    <property type="match status" value="1"/>
</dbReference>
<dbReference type="InterPro" id="IPR012178">
    <property type="entry name" value="RFC1"/>
</dbReference>
<dbReference type="Gene3D" id="1.20.272.10">
    <property type="match status" value="1"/>
</dbReference>
<dbReference type="GO" id="GO:0005524">
    <property type="term" value="F:ATP binding"/>
    <property type="evidence" value="ECO:0007669"/>
    <property type="project" value="UniProtKB-UniRule"/>
</dbReference>
<evidence type="ECO:0000256" key="3">
    <source>
        <dbReference type="ARBA" id="ARBA00020401"/>
    </source>
</evidence>
<dbReference type="Gene3D" id="3.40.50.10190">
    <property type="entry name" value="BRCT domain"/>
    <property type="match status" value="1"/>
</dbReference>
<dbReference type="CDD" id="cd00009">
    <property type="entry name" value="AAA"/>
    <property type="match status" value="1"/>
</dbReference>
<evidence type="ECO:0000256" key="6">
    <source>
        <dbReference type="ARBA" id="ARBA00022741"/>
    </source>
</evidence>
<proteinExistence type="inferred from homology"/>
<dbReference type="Pfam" id="PF00533">
    <property type="entry name" value="BRCT"/>
    <property type="match status" value="1"/>
</dbReference>
<comment type="similarity">
    <text evidence="2 12">Belongs to the activator 1 large subunit family.</text>
</comment>
<dbReference type="SUPFAM" id="SSF52540">
    <property type="entry name" value="P-loop containing nucleoside triphosphate hydrolases"/>
    <property type="match status" value="1"/>
</dbReference>
<dbReference type="CDD" id="cd17752">
    <property type="entry name" value="BRCT_RFC1"/>
    <property type="match status" value="1"/>
</dbReference>
<dbReference type="InterPro" id="IPR027417">
    <property type="entry name" value="P-loop_NTPase"/>
</dbReference>
<feature type="compositionally biased region" description="Polar residues" evidence="13">
    <location>
        <begin position="128"/>
        <end position="139"/>
    </location>
</feature>
<accession>A0A8C3WZE3</accession>
<evidence type="ECO:0000256" key="8">
    <source>
        <dbReference type="ARBA" id="ARBA00023125"/>
    </source>
</evidence>
<dbReference type="FunFam" id="3.40.50.10190:FF:000001">
    <property type="entry name" value="Replication factor C subunit 1"/>
    <property type="match status" value="1"/>
</dbReference>
<dbReference type="InterPro" id="IPR047854">
    <property type="entry name" value="RFC_lid"/>
</dbReference>
<feature type="compositionally biased region" description="Basic and acidic residues" evidence="13">
    <location>
        <begin position="359"/>
        <end position="373"/>
    </location>
</feature>
<dbReference type="PANTHER" id="PTHR23389:SF6">
    <property type="entry name" value="REPLICATION FACTOR C SUBUNIT 1"/>
    <property type="match status" value="1"/>
</dbReference>
<dbReference type="InterPro" id="IPR003959">
    <property type="entry name" value="ATPase_AAA_core"/>
</dbReference>
<feature type="region of interest" description="Disordered" evidence="13">
    <location>
        <begin position="494"/>
        <end position="539"/>
    </location>
</feature>
<dbReference type="Ensembl" id="ENSCWAT00000022773.1">
    <property type="protein sequence ID" value="ENSCWAP00000021003.1"/>
    <property type="gene ID" value="ENSCWAG00000016016.1"/>
</dbReference>
<feature type="compositionally biased region" description="Basic and acidic residues" evidence="13">
    <location>
        <begin position="260"/>
        <end position="293"/>
    </location>
</feature>
<feature type="region of interest" description="Disordered" evidence="13">
    <location>
        <begin position="48"/>
        <end position="375"/>
    </location>
</feature>
<keyword evidence="6 12" id="KW-0547">Nucleotide-binding</keyword>
<evidence type="ECO:0000259" key="14">
    <source>
        <dbReference type="PROSITE" id="PS50172"/>
    </source>
</evidence>
<dbReference type="Pfam" id="PF00004">
    <property type="entry name" value="AAA"/>
    <property type="match status" value="1"/>
</dbReference>
<sequence>MDIRKFFGVVPSGKKLVSETVKKSEKTKSAEETLKTKKGIKEIKVNSSCKEDDFQQKQPGKKKRIIYDSDSESEETVQVKNTRKRPEKLPLSSKPAKIRHQDPVTYISETDEEDDFVCKKAASKSKENGGSTNSYLGTSNMKKNEENTKAKNKPLSPIKLTPTSVLDYFGTGSVQRSDKKMVASRKKEPSQNADDSRLNDEAIAKQLQLDEDAELERQLHEDEEFARTLAMLDEESKAKKAPKDPEERETFSSIQANLCKAEKLKYPHKVKTEQFSDERKNYSPKKQKCESSKESQQQFRSSPYKIRETSSPKASSKLALLKRKDSSNKEAESVASKRKENAIELKETRTPKKIKSSPAKKESISPEDSEKRRTNYQAYRSYLNREGPKALGSKEIPKGAENCLEGLTFVITGVLESIERDEAKSLIERYGGKVTGNVSKKTNYLVMGRDSGQSKSDKAAVLGTKIIDEDGLLNLIRTMPGKKSKYEIAAEAEMKKEKSKLERTPQKKDQGKRKVSPTKKESESKKCKQTPKRGSSINSIKKETNVFRKGLDFKEQVAEETDGDSRARNLADGSSENKVENLLWVDKYKPTSLKTVIGQQGDQSCANKLLRWLQNWHKSPSEDKKCAAKFGKFAGKDDGSSFKAALLSGPPGVGKTTTASLVCQELGYSYVELNASDTRSKNSLKEIVAESLNNTSIKGFYSSGAAQSVSTKHALIMDEVDGMAGNEDRGGIQELIALIKHTKIPIICMCNDRNHPKIRSLVHYCFDLRFQRPRVEQIKGAMMSIAFKEGLKIPPPAMNEIILGANQDIRQVLHNLSMWCARSKALTYDQAKADSHRAKKDIKLGPFDVARKVFVTGEETAHMSLLDKSDLFFHDYSIAPLFVQENYIHVKPVAAGGDMKKHLMLLSRAADSICDGDLVDRQIRNKQNWSLLPTQAIYASVLPGELMRGYMTQFPSFPSWLGKHSSAGKHDRIVQDLALHMSLRTYSSKRTVNMDYLSHIRDALVQPLTSEGVEGVQDVVALMDTYYLMKEDFENIMEISSWGGRPSPFSKLDPKVKAAFTRAYNKEAHLTPYSLQAVKTHRHSTGPSLDSEYNEELNEDDSQSDEKDQDTLESDAMIKKKTKPSKSEKDKESRKGKGKSSKK</sequence>
<keyword evidence="9 12" id="KW-0539">Nucleus</keyword>
<evidence type="ECO:0000256" key="1">
    <source>
        <dbReference type="ARBA" id="ARBA00004123"/>
    </source>
</evidence>
<feature type="compositionally biased region" description="Basic and acidic residues" evidence="13">
    <location>
        <begin position="494"/>
        <end position="509"/>
    </location>
</feature>
<feature type="compositionally biased region" description="Basic and acidic residues" evidence="13">
    <location>
        <begin position="1125"/>
        <end position="1135"/>
    </location>
</feature>
<keyword evidence="7 12" id="KW-0067">ATP-binding</keyword>
<keyword evidence="5 12" id="KW-0235">DNA replication</keyword>
<dbReference type="GO" id="GO:0005663">
    <property type="term" value="C:DNA replication factor C complex"/>
    <property type="evidence" value="ECO:0007669"/>
    <property type="project" value="Ensembl"/>
</dbReference>
<dbReference type="InterPro" id="IPR003593">
    <property type="entry name" value="AAA+_ATPase"/>
</dbReference>
<evidence type="ECO:0000313" key="16">
    <source>
        <dbReference type="Proteomes" id="UP000694540"/>
    </source>
</evidence>
<feature type="domain" description="BRCT" evidence="14">
    <location>
        <begin position="399"/>
        <end position="477"/>
    </location>
</feature>
<feature type="compositionally biased region" description="Basic and acidic residues" evidence="13">
    <location>
        <begin position="322"/>
        <end position="350"/>
    </location>
</feature>
<dbReference type="Pfam" id="PF25361">
    <property type="entry name" value="AAA_lid_RFC1"/>
    <property type="match status" value="1"/>
</dbReference>
<dbReference type="CDD" id="cd18140">
    <property type="entry name" value="HLD_clamp_RFC"/>
    <property type="match status" value="1"/>
</dbReference>
<gene>
    <name evidence="15" type="primary">RFC1</name>
</gene>
<dbReference type="InterPro" id="IPR013725">
    <property type="entry name" value="DNA_replication_fac_RFC1_C"/>
</dbReference>
<dbReference type="InterPro" id="IPR001357">
    <property type="entry name" value="BRCT_dom"/>
</dbReference>
<keyword evidence="16" id="KW-1185">Reference proteome</keyword>
<dbReference type="FunFam" id="3.40.50.300:FF:000395">
    <property type="entry name" value="Replication factor C subunit 1"/>
    <property type="match status" value="1"/>
</dbReference>
<dbReference type="InterPro" id="IPR008921">
    <property type="entry name" value="DNA_pol3_clamp-load_cplx_C"/>
</dbReference>
<dbReference type="SUPFAM" id="SSF52113">
    <property type="entry name" value="BRCT domain"/>
    <property type="match status" value="1"/>
</dbReference>
<keyword evidence="8" id="KW-0238">DNA-binding</keyword>
<comment type="subcellular location">
    <subcellularLocation>
        <location evidence="1 12">Nucleus</location>
    </subcellularLocation>
</comment>